<sequence length="412" mass="45691">MKALSLVAIERSNETVVRWEGASRVEYQYALVQGYVKVEVVPAGSTTVHKWQQTANEDKKLNNSVQALFCTDYTMPAEFMSAVAATGNKIANFSYVGLDVVNERAARHFKLTIKQPQSSNSLLELPATATVDYYDTVGTFEPLAFVFDHPFTGRVHIHVLEFRALSADSPEASPELYKAPAESECGNSIRVPRLLSPFELRDVQTVVNVEPEVIPEGVRRQMLDQSAERFAIWKSLDHVNGTGEWPAWALEAYGGVRPSAQRQQELLDEEHDVMEEEQDVMERRSLQVSWFPNECAKGPTFKVPAGPCEIAFGTSGSSFFLEGSCDRDMNYNGISLGGSINGDLCEETARGCVKASITPPGSFFRKLGISDMSFEVAKLCLGYDFADDVLFLDVTITLPAFFAKVELTFVFK</sequence>
<organism evidence="1 2">
    <name type="scientific">Gonium pectorale</name>
    <name type="common">Green alga</name>
    <dbReference type="NCBI Taxonomy" id="33097"/>
    <lineage>
        <taxon>Eukaryota</taxon>
        <taxon>Viridiplantae</taxon>
        <taxon>Chlorophyta</taxon>
        <taxon>core chlorophytes</taxon>
        <taxon>Chlorophyceae</taxon>
        <taxon>CS clade</taxon>
        <taxon>Chlamydomonadales</taxon>
        <taxon>Volvocaceae</taxon>
        <taxon>Gonium</taxon>
    </lineage>
</organism>
<accession>A0A150FZU7</accession>
<dbReference type="EMBL" id="LSYV01000102">
    <property type="protein sequence ID" value="KXZ43122.1"/>
    <property type="molecule type" value="Genomic_DNA"/>
</dbReference>
<comment type="caution">
    <text evidence="1">The sequence shown here is derived from an EMBL/GenBank/DDBJ whole genome shotgun (WGS) entry which is preliminary data.</text>
</comment>
<dbReference type="Proteomes" id="UP000075714">
    <property type="component" value="Unassembled WGS sequence"/>
</dbReference>
<keyword evidence="2" id="KW-1185">Reference proteome</keyword>
<dbReference type="AlphaFoldDB" id="A0A150FZU7"/>
<evidence type="ECO:0000313" key="2">
    <source>
        <dbReference type="Proteomes" id="UP000075714"/>
    </source>
</evidence>
<name>A0A150FZU7_GONPE</name>
<gene>
    <name evidence="1" type="ORF">GPECTOR_101g23</name>
</gene>
<evidence type="ECO:0000313" key="1">
    <source>
        <dbReference type="EMBL" id="KXZ43122.1"/>
    </source>
</evidence>
<reference evidence="2" key="1">
    <citation type="journal article" date="2016" name="Nat. Commun.">
        <title>The Gonium pectorale genome demonstrates co-option of cell cycle regulation during the evolution of multicellularity.</title>
        <authorList>
            <person name="Hanschen E.R."/>
            <person name="Marriage T.N."/>
            <person name="Ferris P.J."/>
            <person name="Hamaji T."/>
            <person name="Toyoda A."/>
            <person name="Fujiyama A."/>
            <person name="Neme R."/>
            <person name="Noguchi H."/>
            <person name="Minakuchi Y."/>
            <person name="Suzuki M."/>
            <person name="Kawai-Toyooka H."/>
            <person name="Smith D.R."/>
            <person name="Sparks H."/>
            <person name="Anderson J."/>
            <person name="Bakaric R."/>
            <person name="Luria V."/>
            <person name="Karger A."/>
            <person name="Kirschner M.W."/>
            <person name="Durand P.M."/>
            <person name="Michod R.E."/>
            <person name="Nozaki H."/>
            <person name="Olson B.J."/>
        </authorList>
    </citation>
    <scope>NUCLEOTIDE SEQUENCE [LARGE SCALE GENOMIC DNA]</scope>
    <source>
        <strain evidence="2">NIES-2863</strain>
    </source>
</reference>
<proteinExistence type="predicted"/>
<dbReference type="OrthoDB" id="533786at2759"/>
<protein>
    <submittedName>
        <fullName evidence="1">Uncharacterized protein</fullName>
    </submittedName>
</protein>